<dbReference type="OrthoDB" id="466926at2"/>
<dbReference type="RefSeq" id="WP_046280086.1">
    <property type="nucleotide sequence ID" value="NZ_LATL02000119.1"/>
</dbReference>
<proteinExistence type="predicted"/>
<dbReference type="AlphaFoldDB" id="A0A0F5YEI5"/>
<name>A0A0F5YEI5_9CYAN</name>
<dbReference type="PATRIC" id="fig|1637645.4.peg.2410"/>
<organism evidence="1 2">
    <name type="scientific">Limnoraphis robusta CS-951</name>
    <dbReference type="NCBI Taxonomy" id="1637645"/>
    <lineage>
        <taxon>Bacteria</taxon>
        <taxon>Bacillati</taxon>
        <taxon>Cyanobacteriota</taxon>
        <taxon>Cyanophyceae</taxon>
        <taxon>Oscillatoriophycideae</taxon>
        <taxon>Oscillatoriales</taxon>
        <taxon>Sirenicapillariaceae</taxon>
        <taxon>Limnoraphis</taxon>
    </lineage>
</organism>
<dbReference type="EMBL" id="LATL02000119">
    <property type="protein sequence ID" value="KKD36635.1"/>
    <property type="molecule type" value="Genomic_DNA"/>
</dbReference>
<comment type="caution">
    <text evidence="1">The sequence shown here is derived from an EMBL/GenBank/DDBJ whole genome shotgun (WGS) entry which is preliminary data.</text>
</comment>
<accession>A0A0F5YEI5</accession>
<sequence length="103" mass="11325">MAKGSFAAMQTSNTQLTFYYENGQTETLSIPIAANDLGQQLQQMLNQPWLIFHLAEQTVMISTQKVIKVEIKPALTQLQGEGIFSNTQRVTALQRGAAGRLGV</sequence>
<evidence type="ECO:0000313" key="1">
    <source>
        <dbReference type="EMBL" id="KKD36635.1"/>
    </source>
</evidence>
<protein>
    <submittedName>
        <fullName evidence="1">Uncharacterized protein</fullName>
    </submittedName>
</protein>
<dbReference type="Proteomes" id="UP000033607">
    <property type="component" value="Unassembled WGS sequence"/>
</dbReference>
<reference evidence="1 2" key="1">
    <citation type="submission" date="2015-06" db="EMBL/GenBank/DDBJ databases">
        <title>Draft genome assembly of filamentous brackish cyanobacterium Limnoraphis robusta strain CS-951.</title>
        <authorList>
            <person name="Willis A."/>
            <person name="Parks M."/>
            <person name="Burford M.A."/>
        </authorList>
    </citation>
    <scope>NUCLEOTIDE SEQUENCE [LARGE SCALE GENOMIC DNA]</scope>
    <source>
        <strain evidence="1 2">CS-951</strain>
    </source>
</reference>
<evidence type="ECO:0000313" key="2">
    <source>
        <dbReference type="Proteomes" id="UP000033607"/>
    </source>
</evidence>
<gene>
    <name evidence="1" type="ORF">WN50_18680</name>
</gene>